<evidence type="ECO:0000313" key="3">
    <source>
        <dbReference type="Proteomes" id="UP000305067"/>
    </source>
</evidence>
<evidence type="ECO:0000256" key="1">
    <source>
        <dbReference type="SAM" id="MobiDB-lite"/>
    </source>
</evidence>
<name>A0A5C3PZ97_9AGAR</name>
<organism evidence="2 3">
    <name type="scientific">Pterulicium gracile</name>
    <dbReference type="NCBI Taxonomy" id="1884261"/>
    <lineage>
        <taxon>Eukaryota</taxon>
        <taxon>Fungi</taxon>
        <taxon>Dikarya</taxon>
        <taxon>Basidiomycota</taxon>
        <taxon>Agaricomycotina</taxon>
        <taxon>Agaricomycetes</taxon>
        <taxon>Agaricomycetidae</taxon>
        <taxon>Agaricales</taxon>
        <taxon>Pleurotineae</taxon>
        <taxon>Pterulaceae</taxon>
        <taxon>Pterulicium</taxon>
    </lineage>
</organism>
<keyword evidence="3" id="KW-1185">Reference proteome</keyword>
<feature type="compositionally biased region" description="Low complexity" evidence="1">
    <location>
        <begin position="141"/>
        <end position="151"/>
    </location>
</feature>
<feature type="compositionally biased region" description="Polar residues" evidence="1">
    <location>
        <begin position="76"/>
        <end position="91"/>
    </location>
</feature>
<feature type="compositionally biased region" description="Pro residues" evidence="1">
    <location>
        <begin position="152"/>
        <end position="161"/>
    </location>
</feature>
<evidence type="ECO:0000313" key="2">
    <source>
        <dbReference type="EMBL" id="TFK95174.1"/>
    </source>
</evidence>
<dbReference type="Proteomes" id="UP000305067">
    <property type="component" value="Unassembled WGS sequence"/>
</dbReference>
<feature type="region of interest" description="Disordered" evidence="1">
    <location>
        <begin position="33"/>
        <end position="194"/>
    </location>
</feature>
<reference evidence="2 3" key="1">
    <citation type="journal article" date="2019" name="Nat. Ecol. Evol.">
        <title>Megaphylogeny resolves global patterns of mushroom evolution.</title>
        <authorList>
            <person name="Varga T."/>
            <person name="Krizsan K."/>
            <person name="Foldi C."/>
            <person name="Dima B."/>
            <person name="Sanchez-Garcia M."/>
            <person name="Sanchez-Ramirez S."/>
            <person name="Szollosi G.J."/>
            <person name="Szarkandi J.G."/>
            <person name="Papp V."/>
            <person name="Albert L."/>
            <person name="Andreopoulos W."/>
            <person name="Angelini C."/>
            <person name="Antonin V."/>
            <person name="Barry K.W."/>
            <person name="Bougher N.L."/>
            <person name="Buchanan P."/>
            <person name="Buyck B."/>
            <person name="Bense V."/>
            <person name="Catcheside P."/>
            <person name="Chovatia M."/>
            <person name="Cooper J."/>
            <person name="Damon W."/>
            <person name="Desjardin D."/>
            <person name="Finy P."/>
            <person name="Geml J."/>
            <person name="Haridas S."/>
            <person name="Hughes K."/>
            <person name="Justo A."/>
            <person name="Karasinski D."/>
            <person name="Kautmanova I."/>
            <person name="Kiss B."/>
            <person name="Kocsube S."/>
            <person name="Kotiranta H."/>
            <person name="LaButti K.M."/>
            <person name="Lechner B.E."/>
            <person name="Liimatainen K."/>
            <person name="Lipzen A."/>
            <person name="Lukacs Z."/>
            <person name="Mihaltcheva S."/>
            <person name="Morgado L.N."/>
            <person name="Niskanen T."/>
            <person name="Noordeloos M.E."/>
            <person name="Ohm R.A."/>
            <person name="Ortiz-Santana B."/>
            <person name="Ovrebo C."/>
            <person name="Racz N."/>
            <person name="Riley R."/>
            <person name="Savchenko A."/>
            <person name="Shiryaev A."/>
            <person name="Soop K."/>
            <person name="Spirin V."/>
            <person name="Szebenyi C."/>
            <person name="Tomsovsky M."/>
            <person name="Tulloss R.E."/>
            <person name="Uehling J."/>
            <person name="Grigoriev I.V."/>
            <person name="Vagvolgyi C."/>
            <person name="Papp T."/>
            <person name="Martin F.M."/>
            <person name="Miettinen O."/>
            <person name="Hibbett D.S."/>
            <person name="Nagy L.G."/>
        </authorList>
    </citation>
    <scope>NUCLEOTIDE SEQUENCE [LARGE SCALE GENOMIC DNA]</scope>
    <source>
        <strain evidence="2 3">CBS 309.79</strain>
    </source>
</reference>
<gene>
    <name evidence="2" type="ORF">BDV98DRAFT_58726</name>
</gene>
<proteinExistence type="predicted"/>
<protein>
    <submittedName>
        <fullName evidence="2">Uncharacterized protein</fullName>
    </submittedName>
</protein>
<accession>A0A5C3PZ97</accession>
<feature type="compositionally biased region" description="Polar residues" evidence="1">
    <location>
        <begin position="37"/>
        <end position="46"/>
    </location>
</feature>
<sequence>MSPGVSQDAHSLSSALNTPVVCASIAACSRSVKDATISANDSQNPPQIHDDDGTPAASSHQQSPSPPPPVASPVSITSHQLAQSQIINGETDNAALLETSGPFNATHTVSADITRSEGDEDPLVRANDSQSPTQIHDDDGPPAASSHQQSSFPPPPAPSPVPSTSQHPDQQQALDRKSADAASQDPASRDAAALPKVCAFSWRITKHS</sequence>
<dbReference type="AlphaFoldDB" id="A0A5C3PZ97"/>
<dbReference type="EMBL" id="ML178916">
    <property type="protein sequence ID" value="TFK95174.1"/>
    <property type="molecule type" value="Genomic_DNA"/>
</dbReference>
<feature type="compositionally biased region" description="Polar residues" evidence="1">
    <location>
        <begin position="101"/>
        <end position="113"/>
    </location>
</feature>